<dbReference type="PANTHER" id="PTHR43884:SF22">
    <property type="entry name" value="BLR3437 PROTEIN"/>
    <property type="match status" value="1"/>
</dbReference>
<dbReference type="Pfam" id="PF02770">
    <property type="entry name" value="Acyl-CoA_dh_M"/>
    <property type="match status" value="1"/>
</dbReference>
<dbReference type="Gene3D" id="1.20.140.10">
    <property type="entry name" value="Butyryl-CoA Dehydrogenase, subunit A, domain 3"/>
    <property type="match status" value="1"/>
</dbReference>
<evidence type="ECO:0000259" key="6">
    <source>
        <dbReference type="Pfam" id="PF00441"/>
    </source>
</evidence>
<evidence type="ECO:0000256" key="4">
    <source>
        <dbReference type="ARBA" id="ARBA00022827"/>
    </source>
</evidence>
<evidence type="ECO:0000313" key="10">
    <source>
        <dbReference type="Proteomes" id="UP001216253"/>
    </source>
</evidence>
<dbReference type="SUPFAM" id="SSF47203">
    <property type="entry name" value="Acyl-CoA dehydrogenase C-terminal domain-like"/>
    <property type="match status" value="1"/>
</dbReference>
<dbReference type="EMBL" id="JARESE010000085">
    <property type="protein sequence ID" value="MDE8654522.1"/>
    <property type="molecule type" value="Genomic_DNA"/>
</dbReference>
<dbReference type="Pfam" id="PF00441">
    <property type="entry name" value="Acyl-CoA_dh_1"/>
    <property type="match status" value="1"/>
</dbReference>
<evidence type="ECO:0000313" key="9">
    <source>
        <dbReference type="EMBL" id="MDE8654522.1"/>
    </source>
</evidence>
<dbReference type="RefSeq" id="WP_275230636.1">
    <property type="nucleotide sequence ID" value="NZ_JARESE010000085.1"/>
</dbReference>
<evidence type="ECO:0000259" key="8">
    <source>
        <dbReference type="Pfam" id="PF02771"/>
    </source>
</evidence>
<dbReference type="PROSITE" id="PS00072">
    <property type="entry name" value="ACYL_COA_DH_1"/>
    <property type="match status" value="1"/>
</dbReference>
<dbReference type="Gene3D" id="2.40.110.10">
    <property type="entry name" value="Butyryl-CoA Dehydrogenase, subunit A, domain 2"/>
    <property type="match status" value="1"/>
</dbReference>
<comment type="cofactor">
    <cofactor evidence="1 5">
        <name>FAD</name>
        <dbReference type="ChEBI" id="CHEBI:57692"/>
    </cofactor>
</comment>
<sequence length="384" mass="40984">MGWTLSDLPFFDARHRALGERLAALPPPAHPEPRGAEEVARRSRESLRWIAGSGLLDIVVPRADASGARRIDVRALCLVREFFGYHDLLADTMFTMQGIGTAALWLAGTAAQQQRYLDRCRAGESIAALALTEPEAGSDVAALATTARREGDHFVIDGAKTLITNAGIADHYIVIARTGEEPGARGLSAFMLDAGTPGLEVGEPIDLIAPHPLGSLRFDGCRVPADALIGAPGQGFKAAMAVFDIFRPSVGAAGVGVARRALDEALGHVRQRVLFGKPMARLEGVQARIADMATDTETAALAVYRAAWAKDVTGGRCSREASMAKLVGSEAAQRVVDAAVQLFGGRGITKGYMVEQLYREVRGMRIYEGASEVQRMIIARDLLA</sequence>
<feature type="domain" description="Acyl-CoA dehydrogenase/oxidase C-terminal" evidence="6">
    <location>
        <begin position="233"/>
        <end position="382"/>
    </location>
</feature>
<dbReference type="InterPro" id="IPR037069">
    <property type="entry name" value="AcylCoA_DH/ox_N_sf"/>
</dbReference>
<dbReference type="Gene3D" id="1.10.540.10">
    <property type="entry name" value="Acyl-CoA dehydrogenase/oxidase, N-terminal domain"/>
    <property type="match status" value="1"/>
</dbReference>
<comment type="caution">
    <text evidence="9">The sequence shown here is derived from an EMBL/GenBank/DDBJ whole genome shotgun (WGS) entry which is preliminary data.</text>
</comment>
<comment type="similarity">
    <text evidence="2 5">Belongs to the acyl-CoA dehydrogenase family.</text>
</comment>
<dbReference type="InterPro" id="IPR009075">
    <property type="entry name" value="AcylCo_DH/oxidase_C"/>
</dbReference>
<evidence type="ECO:0000256" key="2">
    <source>
        <dbReference type="ARBA" id="ARBA00009347"/>
    </source>
</evidence>
<proteinExistence type="inferred from homology"/>
<dbReference type="Pfam" id="PF02771">
    <property type="entry name" value="Acyl-CoA_dh_N"/>
    <property type="match status" value="1"/>
</dbReference>
<dbReference type="PANTHER" id="PTHR43884">
    <property type="entry name" value="ACYL-COA DEHYDROGENASE"/>
    <property type="match status" value="1"/>
</dbReference>
<keyword evidence="3 5" id="KW-0285">Flavoprotein</keyword>
<dbReference type="Proteomes" id="UP001216253">
    <property type="component" value="Unassembled WGS sequence"/>
</dbReference>
<evidence type="ECO:0000259" key="7">
    <source>
        <dbReference type="Pfam" id="PF02770"/>
    </source>
</evidence>
<dbReference type="SUPFAM" id="SSF56645">
    <property type="entry name" value="Acyl-CoA dehydrogenase NM domain-like"/>
    <property type="match status" value="1"/>
</dbReference>
<dbReference type="InterPro" id="IPR036250">
    <property type="entry name" value="AcylCo_DH-like_C"/>
</dbReference>
<reference evidence="9 10" key="1">
    <citation type="submission" date="2023-03" db="EMBL/GenBank/DDBJ databases">
        <title>NovoSphingobium album sp. nov. isolated from polycyclic aromatic hydrocarbons- and heavy-metal polluted soil.</title>
        <authorList>
            <person name="Liu Z."/>
            <person name="Wang K."/>
        </authorList>
    </citation>
    <scope>NUCLEOTIDE SEQUENCE [LARGE SCALE GENOMIC DNA]</scope>
    <source>
        <strain evidence="9 10">H3SJ31-1</strain>
    </source>
</reference>
<evidence type="ECO:0000256" key="3">
    <source>
        <dbReference type="ARBA" id="ARBA00022630"/>
    </source>
</evidence>
<name>A0ABT5WXA1_9SPHN</name>
<keyword evidence="10" id="KW-1185">Reference proteome</keyword>
<protein>
    <submittedName>
        <fullName evidence="9">Acyl-CoA dehydrogenase family protein</fullName>
    </submittedName>
</protein>
<dbReference type="InterPro" id="IPR006091">
    <property type="entry name" value="Acyl-CoA_Oxase/DH_mid-dom"/>
</dbReference>
<feature type="domain" description="Acyl-CoA dehydrogenase/oxidase N-terminal" evidence="8">
    <location>
        <begin position="38"/>
        <end position="124"/>
    </location>
</feature>
<dbReference type="InterPro" id="IPR006089">
    <property type="entry name" value="Acyl-CoA_DH_CS"/>
</dbReference>
<dbReference type="InterPro" id="IPR046373">
    <property type="entry name" value="Acyl-CoA_Oxase/DH_mid-dom_sf"/>
</dbReference>
<gene>
    <name evidence="9" type="ORF">PYV00_22750</name>
</gene>
<dbReference type="InterPro" id="IPR009100">
    <property type="entry name" value="AcylCoA_DH/oxidase_NM_dom_sf"/>
</dbReference>
<keyword evidence="4 5" id="KW-0274">FAD</keyword>
<organism evidence="9 10">
    <name type="scientific">Novosphingobium album</name>
    <name type="common">ex Liu et al. 2023</name>
    <dbReference type="NCBI Taxonomy" id="3031130"/>
    <lineage>
        <taxon>Bacteria</taxon>
        <taxon>Pseudomonadati</taxon>
        <taxon>Pseudomonadota</taxon>
        <taxon>Alphaproteobacteria</taxon>
        <taxon>Sphingomonadales</taxon>
        <taxon>Sphingomonadaceae</taxon>
        <taxon>Novosphingobium</taxon>
    </lineage>
</organism>
<accession>A0ABT5WXA1</accession>
<evidence type="ECO:0000256" key="5">
    <source>
        <dbReference type="RuleBase" id="RU362125"/>
    </source>
</evidence>
<dbReference type="InterPro" id="IPR013786">
    <property type="entry name" value="AcylCoA_DH/ox_N"/>
</dbReference>
<evidence type="ECO:0000256" key="1">
    <source>
        <dbReference type="ARBA" id="ARBA00001974"/>
    </source>
</evidence>
<keyword evidence="5" id="KW-0560">Oxidoreductase</keyword>
<feature type="domain" description="Acyl-CoA oxidase/dehydrogenase middle" evidence="7">
    <location>
        <begin position="128"/>
        <end position="220"/>
    </location>
</feature>